<evidence type="ECO:0000256" key="7">
    <source>
        <dbReference type="ARBA" id="ARBA00023049"/>
    </source>
</evidence>
<comment type="cofactor">
    <cofactor evidence="1">
        <name>Zn(2+)</name>
        <dbReference type="ChEBI" id="CHEBI:29105"/>
    </cofactor>
</comment>
<feature type="domain" description="Peptidase M13 N-terminal" evidence="9">
    <location>
        <begin position="2"/>
        <end position="265"/>
    </location>
</feature>
<sequence>MDWKNETNHILMISQMHPAITRDFYLNDIKYGSKIDAYKEFFVGVVHLIASDMNMTTRPERIESHWSRLIDFERRLANITIPRQEQENISHLYNKFTMSNFTALIDAVNWELYYKSIMPVEVFDRLIKPKTDEFTFNVMHPKFFKNFNDLLSSTTKETIFDYMIWRMISGTTHFFDNRFRTLEQKHDSVTTGSQTVESRWKICSGYSKHVDMASGALYVRNFFTKEDNQEANILANNLKESFKNIIRHTEWMDRETQIKAVEKLSFKQNASFLELHHALAQWEVRKNYFDLLKSFDRNKFDVNPAIVNAFYSHLQNSIRHQFDKIGSLKNWWSPSSKKNFDKQMKCIRNQYGEYVEPLTQEHLDGNLTVGENIADNGGDCRRFFKH</sequence>
<protein>
    <submittedName>
        <fullName evidence="11">Peptidase M13 N-terminal domain-containing protein</fullName>
    </submittedName>
</protein>
<dbReference type="Pfam" id="PF01431">
    <property type="entry name" value="Peptidase_M13"/>
    <property type="match status" value="1"/>
</dbReference>
<keyword evidence="6" id="KW-0862">Zinc</keyword>
<dbReference type="GO" id="GO:0004222">
    <property type="term" value="F:metalloendopeptidase activity"/>
    <property type="evidence" value="ECO:0007669"/>
    <property type="project" value="InterPro"/>
</dbReference>
<dbReference type="PROSITE" id="PS51885">
    <property type="entry name" value="NEPRILYSIN"/>
    <property type="match status" value="1"/>
</dbReference>
<dbReference type="InterPro" id="IPR024079">
    <property type="entry name" value="MetalloPept_cat_dom_sf"/>
</dbReference>
<evidence type="ECO:0000259" key="9">
    <source>
        <dbReference type="Pfam" id="PF05649"/>
    </source>
</evidence>
<dbReference type="OMA" id="FKMYNLR"/>
<keyword evidence="5" id="KW-0378">Hydrolase</keyword>
<evidence type="ECO:0000313" key="10">
    <source>
        <dbReference type="Proteomes" id="UP000887565"/>
    </source>
</evidence>
<dbReference type="Pfam" id="PF05649">
    <property type="entry name" value="Peptidase_M13_N"/>
    <property type="match status" value="1"/>
</dbReference>
<evidence type="ECO:0000256" key="6">
    <source>
        <dbReference type="ARBA" id="ARBA00022833"/>
    </source>
</evidence>
<dbReference type="InterPro" id="IPR018497">
    <property type="entry name" value="Peptidase_M13_C"/>
</dbReference>
<evidence type="ECO:0000256" key="4">
    <source>
        <dbReference type="ARBA" id="ARBA00022723"/>
    </source>
</evidence>
<organism evidence="10 11">
    <name type="scientific">Romanomermis culicivorax</name>
    <name type="common">Nematode worm</name>
    <dbReference type="NCBI Taxonomy" id="13658"/>
    <lineage>
        <taxon>Eukaryota</taxon>
        <taxon>Metazoa</taxon>
        <taxon>Ecdysozoa</taxon>
        <taxon>Nematoda</taxon>
        <taxon>Enoplea</taxon>
        <taxon>Dorylaimia</taxon>
        <taxon>Mermithida</taxon>
        <taxon>Mermithoidea</taxon>
        <taxon>Mermithidae</taxon>
        <taxon>Romanomermis</taxon>
    </lineage>
</organism>
<feature type="domain" description="Peptidase M13 C-terminal" evidence="8">
    <location>
        <begin position="317"/>
        <end position="378"/>
    </location>
</feature>
<keyword evidence="10" id="KW-1185">Reference proteome</keyword>
<evidence type="ECO:0000256" key="2">
    <source>
        <dbReference type="ARBA" id="ARBA00007357"/>
    </source>
</evidence>
<dbReference type="InterPro" id="IPR042089">
    <property type="entry name" value="Peptidase_M13_dom_2"/>
</dbReference>
<dbReference type="AlphaFoldDB" id="A0A915JCV0"/>
<name>A0A915JCV0_ROMCU</name>
<keyword evidence="7" id="KW-0482">Metalloprotease</keyword>
<dbReference type="WBParaSite" id="nRc.2.0.1.t24338-RA">
    <property type="protein sequence ID" value="nRc.2.0.1.t24338-RA"/>
    <property type="gene ID" value="nRc.2.0.1.g24338"/>
</dbReference>
<dbReference type="Proteomes" id="UP000887565">
    <property type="component" value="Unplaced"/>
</dbReference>
<dbReference type="Gene3D" id="1.10.1380.10">
    <property type="entry name" value="Neutral endopeptidase , domain2"/>
    <property type="match status" value="1"/>
</dbReference>
<dbReference type="CDD" id="cd08662">
    <property type="entry name" value="M13"/>
    <property type="match status" value="1"/>
</dbReference>
<evidence type="ECO:0000256" key="5">
    <source>
        <dbReference type="ARBA" id="ARBA00022801"/>
    </source>
</evidence>
<dbReference type="GO" id="GO:0005886">
    <property type="term" value="C:plasma membrane"/>
    <property type="evidence" value="ECO:0007669"/>
    <property type="project" value="TreeGrafter"/>
</dbReference>
<keyword evidence="4" id="KW-0479">Metal-binding</keyword>
<dbReference type="PANTHER" id="PTHR11733:SF239">
    <property type="entry name" value="NEPRILYSIN-11"/>
    <property type="match status" value="1"/>
</dbReference>
<dbReference type="PANTHER" id="PTHR11733">
    <property type="entry name" value="ZINC METALLOPROTEASE FAMILY M13 NEPRILYSIN-RELATED"/>
    <property type="match status" value="1"/>
</dbReference>
<dbReference type="InterPro" id="IPR008753">
    <property type="entry name" value="Peptidase_M13_N"/>
</dbReference>
<evidence type="ECO:0000313" key="11">
    <source>
        <dbReference type="WBParaSite" id="nRc.2.0.1.t24338-RA"/>
    </source>
</evidence>
<dbReference type="GO" id="GO:0046872">
    <property type="term" value="F:metal ion binding"/>
    <property type="evidence" value="ECO:0007669"/>
    <property type="project" value="UniProtKB-KW"/>
</dbReference>
<dbReference type="SUPFAM" id="SSF55486">
    <property type="entry name" value="Metalloproteases ('zincins'), catalytic domain"/>
    <property type="match status" value="1"/>
</dbReference>
<evidence type="ECO:0000256" key="1">
    <source>
        <dbReference type="ARBA" id="ARBA00001947"/>
    </source>
</evidence>
<comment type="similarity">
    <text evidence="2">Belongs to the peptidase M13 family.</text>
</comment>
<dbReference type="Gene3D" id="3.40.390.10">
    <property type="entry name" value="Collagenase (Catalytic Domain)"/>
    <property type="match status" value="1"/>
</dbReference>
<dbReference type="InterPro" id="IPR000718">
    <property type="entry name" value="Peptidase_M13"/>
</dbReference>
<evidence type="ECO:0000259" key="8">
    <source>
        <dbReference type="Pfam" id="PF01431"/>
    </source>
</evidence>
<evidence type="ECO:0000256" key="3">
    <source>
        <dbReference type="ARBA" id="ARBA00022670"/>
    </source>
</evidence>
<dbReference type="GO" id="GO:0016485">
    <property type="term" value="P:protein processing"/>
    <property type="evidence" value="ECO:0007669"/>
    <property type="project" value="TreeGrafter"/>
</dbReference>
<keyword evidence="3" id="KW-0645">Protease</keyword>
<accession>A0A915JCV0</accession>
<reference evidence="11" key="1">
    <citation type="submission" date="2022-11" db="UniProtKB">
        <authorList>
            <consortium name="WormBaseParasite"/>
        </authorList>
    </citation>
    <scope>IDENTIFICATION</scope>
</reference>
<proteinExistence type="inferred from homology"/>